<dbReference type="AlphaFoldDB" id="A0A3N1GRX9"/>
<gene>
    <name evidence="1" type="ORF">EDD30_5962</name>
</gene>
<accession>A0A3N1GRX9</accession>
<dbReference type="EMBL" id="RJKL01000001">
    <property type="protein sequence ID" value="ROP33001.1"/>
    <property type="molecule type" value="Genomic_DNA"/>
</dbReference>
<evidence type="ECO:0000313" key="1">
    <source>
        <dbReference type="EMBL" id="ROP33001.1"/>
    </source>
</evidence>
<protein>
    <submittedName>
        <fullName evidence="1">Uncharacterized protein</fullName>
    </submittedName>
</protein>
<name>A0A3N1GRX9_9ACTN</name>
<sequence length="33" mass="3520">MVDHGDDSRIVVKSPLPAPSVAIVEEFDGLAVR</sequence>
<proteinExistence type="predicted"/>
<evidence type="ECO:0000313" key="2">
    <source>
        <dbReference type="Proteomes" id="UP000271683"/>
    </source>
</evidence>
<dbReference type="Proteomes" id="UP000271683">
    <property type="component" value="Unassembled WGS sequence"/>
</dbReference>
<comment type="caution">
    <text evidence="1">The sequence shown here is derived from an EMBL/GenBank/DDBJ whole genome shotgun (WGS) entry which is preliminary data.</text>
</comment>
<reference evidence="1 2" key="1">
    <citation type="submission" date="2018-11" db="EMBL/GenBank/DDBJ databases">
        <title>Sequencing the genomes of 1000 actinobacteria strains.</title>
        <authorList>
            <person name="Klenk H.-P."/>
        </authorList>
    </citation>
    <scope>NUCLEOTIDE SEQUENCE [LARGE SCALE GENOMIC DNA]</scope>
    <source>
        <strain evidence="1 2">DSM 43634</strain>
    </source>
</reference>
<organism evidence="1 2">
    <name type="scientific">Couchioplanes caeruleus</name>
    <dbReference type="NCBI Taxonomy" id="56438"/>
    <lineage>
        <taxon>Bacteria</taxon>
        <taxon>Bacillati</taxon>
        <taxon>Actinomycetota</taxon>
        <taxon>Actinomycetes</taxon>
        <taxon>Micromonosporales</taxon>
        <taxon>Micromonosporaceae</taxon>
        <taxon>Couchioplanes</taxon>
    </lineage>
</organism>